<evidence type="ECO:0000313" key="1">
    <source>
        <dbReference type="EMBL" id="KAG0430355.1"/>
    </source>
</evidence>
<evidence type="ECO:0000313" key="2">
    <source>
        <dbReference type="Proteomes" id="UP000805193"/>
    </source>
</evidence>
<keyword evidence="2" id="KW-1185">Reference proteome</keyword>
<dbReference type="Proteomes" id="UP000805193">
    <property type="component" value="Unassembled WGS sequence"/>
</dbReference>
<accession>A0AC60Q8T6</accession>
<proteinExistence type="predicted"/>
<gene>
    <name evidence="1" type="ORF">HPB47_022764</name>
</gene>
<reference evidence="1 2" key="1">
    <citation type="journal article" date="2020" name="Cell">
        <title>Large-Scale Comparative Analyses of Tick Genomes Elucidate Their Genetic Diversity and Vector Capacities.</title>
        <authorList>
            <consortium name="Tick Genome and Microbiome Consortium (TIGMIC)"/>
            <person name="Jia N."/>
            <person name="Wang J."/>
            <person name="Shi W."/>
            <person name="Du L."/>
            <person name="Sun Y."/>
            <person name="Zhan W."/>
            <person name="Jiang J.F."/>
            <person name="Wang Q."/>
            <person name="Zhang B."/>
            <person name="Ji P."/>
            <person name="Bell-Sakyi L."/>
            <person name="Cui X.M."/>
            <person name="Yuan T.T."/>
            <person name="Jiang B.G."/>
            <person name="Yang W.F."/>
            <person name="Lam T.T."/>
            <person name="Chang Q.C."/>
            <person name="Ding S.J."/>
            <person name="Wang X.J."/>
            <person name="Zhu J.G."/>
            <person name="Ruan X.D."/>
            <person name="Zhao L."/>
            <person name="Wei J.T."/>
            <person name="Ye R.Z."/>
            <person name="Que T.C."/>
            <person name="Du C.H."/>
            <person name="Zhou Y.H."/>
            <person name="Cheng J.X."/>
            <person name="Dai P.F."/>
            <person name="Guo W.B."/>
            <person name="Han X.H."/>
            <person name="Huang E.J."/>
            <person name="Li L.F."/>
            <person name="Wei W."/>
            <person name="Gao Y.C."/>
            <person name="Liu J.Z."/>
            <person name="Shao H.Z."/>
            <person name="Wang X."/>
            <person name="Wang C.C."/>
            <person name="Yang T.C."/>
            <person name="Huo Q.B."/>
            <person name="Li W."/>
            <person name="Chen H.Y."/>
            <person name="Chen S.E."/>
            <person name="Zhou L.G."/>
            <person name="Ni X.B."/>
            <person name="Tian J.H."/>
            <person name="Sheng Y."/>
            <person name="Liu T."/>
            <person name="Pan Y.S."/>
            <person name="Xia L.Y."/>
            <person name="Li J."/>
            <person name="Zhao F."/>
            <person name="Cao W.C."/>
        </authorList>
    </citation>
    <scope>NUCLEOTIDE SEQUENCE [LARGE SCALE GENOMIC DNA]</scope>
    <source>
        <strain evidence="1">Iper-2018</strain>
    </source>
</reference>
<organism evidence="1 2">
    <name type="scientific">Ixodes persulcatus</name>
    <name type="common">Taiga tick</name>
    <dbReference type="NCBI Taxonomy" id="34615"/>
    <lineage>
        <taxon>Eukaryota</taxon>
        <taxon>Metazoa</taxon>
        <taxon>Ecdysozoa</taxon>
        <taxon>Arthropoda</taxon>
        <taxon>Chelicerata</taxon>
        <taxon>Arachnida</taxon>
        <taxon>Acari</taxon>
        <taxon>Parasitiformes</taxon>
        <taxon>Ixodida</taxon>
        <taxon>Ixodoidea</taxon>
        <taxon>Ixodidae</taxon>
        <taxon>Ixodinae</taxon>
        <taxon>Ixodes</taxon>
    </lineage>
</organism>
<comment type="caution">
    <text evidence="1">The sequence shown here is derived from an EMBL/GenBank/DDBJ whole genome shotgun (WGS) entry which is preliminary data.</text>
</comment>
<sequence>MLANNFVLATTAVDCLTVHRQVQFFIMHERWFEDTLPNMPEHFFKQAFRVRPATFRYLVDVCRPYMERQVTCMRETIAMEKRVGVALFKLCSTAEDRTVATLFGIGRSTVNELYREFCETVVAVLEPEWVKLMTPKELPEHIREFQAALEFPQGVGALDGCHFAVSPPQENASDYHNYKGWYSIILLALVDHRYRFRYVNVGAPGRCHDAHVFRRMELAKDAGVVEQFPTSPGTRRGSALSRKPGRKSSPLTGMPLATVTGWEKGFFPRLHTPRIAKSFRSRDTAWAITSSSRGASIRPRMSSSPIEEPRRAALGRRHRVGVPRRDGASIDTGAPSHARMGARLLAVPRTGAQSLGQQPVGTSNDQ</sequence>
<name>A0AC60Q8T6_IXOPE</name>
<protein>
    <submittedName>
        <fullName evidence="1">Uncharacterized protein</fullName>
    </submittedName>
</protein>
<dbReference type="EMBL" id="JABSTQ010009332">
    <property type="protein sequence ID" value="KAG0430355.1"/>
    <property type="molecule type" value="Genomic_DNA"/>
</dbReference>